<dbReference type="EMBL" id="JAFEUF010000093">
    <property type="protein sequence ID" value="MBM7055870.1"/>
    <property type="molecule type" value="Genomic_DNA"/>
</dbReference>
<keyword evidence="1" id="KW-0472">Membrane</keyword>
<evidence type="ECO:0000313" key="2">
    <source>
        <dbReference type="EMBL" id="MBM7055870.1"/>
    </source>
</evidence>
<sequence>MLDEASSTDIVKDYYSRNLASAETARARAQTAFTIISALATLFVGGAAFTGVSTQQVYVKVAMLVAASLWLTATFLYAQSATGTFSSITPKQGGLKVTAAEVATVATSVVALVQTERDLVRWKNRHANSAAFAAASASIIAIGLIWLLPPESLDRTVVKLTESGQTAIREICHGKPKNEITATVNRQDLSKKYITLEDVDAENCQKASELTIPAKWIDAVVARR</sequence>
<dbReference type="Proteomes" id="UP000712045">
    <property type="component" value="Unassembled WGS sequence"/>
</dbReference>
<protein>
    <submittedName>
        <fullName evidence="2">Uncharacterized protein</fullName>
    </submittedName>
</protein>
<comment type="caution">
    <text evidence="2">The sequence shown here is derived from an EMBL/GenBank/DDBJ whole genome shotgun (WGS) entry which is preliminary data.</text>
</comment>
<organism evidence="2 3">
    <name type="scientific">Streptomyces durocortorensis</name>
    <dbReference type="NCBI Taxonomy" id="2811104"/>
    <lineage>
        <taxon>Bacteria</taxon>
        <taxon>Bacillati</taxon>
        <taxon>Actinomycetota</taxon>
        <taxon>Actinomycetes</taxon>
        <taxon>Kitasatosporales</taxon>
        <taxon>Streptomycetaceae</taxon>
        <taxon>Streptomyces</taxon>
    </lineage>
</organism>
<evidence type="ECO:0000313" key="3">
    <source>
        <dbReference type="Proteomes" id="UP000712045"/>
    </source>
</evidence>
<keyword evidence="1" id="KW-1133">Transmembrane helix</keyword>
<feature type="transmembrane region" description="Helical" evidence="1">
    <location>
        <begin position="31"/>
        <end position="50"/>
    </location>
</feature>
<accession>A0ABS2HYR8</accession>
<feature type="transmembrane region" description="Helical" evidence="1">
    <location>
        <begin position="57"/>
        <end position="77"/>
    </location>
</feature>
<keyword evidence="1" id="KW-0812">Transmembrane</keyword>
<reference evidence="2 3" key="1">
    <citation type="submission" date="2021-02" db="EMBL/GenBank/DDBJ databases">
        <title>Genome Streptomyces sp. RHZ10.</title>
        <authorList>
            <person name="Besaury L."/>
        </authorList>
    </citation>
    <scope>NUCLEOTIDE SEQUENCE [LARGE SCALE GENOMIC DNA]</scope>
    <source>
        <strain evidence="2 3">RHZ10</strain>
    </source>
</reference>
<evidence type="ECO:0000256" key="1">
    <source>
        <dbReference type="SAM" id="Phobius"/>
    </source>
</evidence>
<feature type="transmembrane region" description="Helical" evidence="1">
    <location>
        <begin position="127"/>
        <end position="148"/>
    </location>
</feature>
<feature type="transmembrane region" description="Helical" evidence="1">
    <location>
        <begin position="97"/>
        <end position="115"/>
    </location>
</feature>
<name>A0ABS2HYR8_9ACTN</name>
<keyword evidence="3" id="KW-1185">Reference proteome</keyword>
<gene>
    <name evidence="2" type="ORF">JS521_18850</name>
</gene>
<proteinExistence type="predicted"/>